<dbReference type="Pfam" id="PF04229">
    <property type="entry name" value="GrpB"/>
    <property type="match status" value="1"/>
</dbReference>
<name>A0A8S0Y3R3_9FIRM</name>
<proteinExistence type="predicted"/>
<keyword evidence="3" id="KW-1185">Reference proteome</keyword>
<evidence type="ECO:0000313" key="2">
    <source>
        <dbReference type="EMBL" id="CEJ08440.1"/>
    </source>
</evidence>
<dbReference type="EMBL" id="LR746496">
    <property type="protein sequence ID" value="CAA7602325.1"/>
    <property type="molecule type" value="Genomic_DNA"/>
</dbReference>
<evidence type="ECO:0000313" key="3">
    <source>
        <dbReference type="Proteomes" id="UP001071230"/>
    </source>
</evidence>
<dbReference type="KEGG" id="aacx:DEACI_2999"/>
<dbReference type="PANTHER" id="PTHR34822:SF1">
    <property type="entry name" value="GRPB FAMILY PROTEIN"/>
    <property type="match status" value="1"/>
</dbReference>
<organism evidence="1">
    <name type="scientific">Acididesulfobacillus acetoxydans</name>
    <dbReference type="NCBI Taxonomy" id="1561005"/>
    <lineage>
        <taxon>Bacteria</taxon>
        <taxon>Bacillati</taxon>
        <taxon>Bacillota</taxon>
        <taxon>Clostridia</taxon>
        <taxon>Eubacteriales</taxon>
        <taxon>Peptococcaceae</taxon>
        <taxon>Acididesulfobacillus</taxon>
    </lineage>
</organism>
<evidence type="ECO:0000313" key="1">
    <source>
        <dbReference type="EMBL" id="CAA7602325.1"/>
    </source>
</evidence>
<dbReference type="PANTHER" id="PTHR34822">
    <property type="entry name" value="GRPB DOMAIN PROTEIN (AFU_ORTHOLOGUE AFUA_1G01530)"/>
    <property type="match status" value="1"/>
</dbReference>
<dbReference type="Proteomes" id="UP001071230">
    <property type="component" value="Unassembled WGS sequence"/>
</dbReference>
<dbReference type="EMBL" id="CDGJ01000081">
    <property type="protein sequence ID" value="CEJ08440.1"/>
    <property type="molecule type" value="Genomic_DNA"/>
</dbReference>
<accession>A0A8S0Y3R3</accession>
<dbReference type="Proteomes" id="UP000836597">
    <property type="component" value="Chromosome"/>
</dbReference>
<gene>
    <name evidence="2" type="ORF">DEACI_2916</name>
    <name evidence="1" type="ORF">DEACI_2999</name>
</gene>
<dbReference type="Gene3D" id="3.30.460.10">
    <property type="entry name" value="Beta Polymerase, domain 2"/>
    <property type="match status" value="1"/>
</dbReference>
<dbReference type="RefSeq" id="WP_240985712.1">
    <property type="nucleotide sequence ID" value="NZ_CDGJ01000081.1"/>
</dbReference>
<protein>
    <submittedName>
        <fullName evidence="1">GrpB protein</fullName>
    </submittedName>
    <submittedName>
        <fullName evidence="2">UPF0157 protein YqkA</fullName>
    </submittedName>
</protein>
<dbReference type="InterPro" id="IPR043519">
    <property type="entry name" value="NT_sf"/>
</dbReference>
<dbReference type="InterPro" id="IPR007344">
    <property type="entry name" value="GrpB/CoaE"/>
</dbReference>
<reference evidence="2" key="1">
    <citation type="submission" date="2014-11" db="EMBL/GenBank/DDBJ databases">
        <authorList>
            <person name="Hornung B.V."/>
        </authorList>
    </citation>
    <scope>NUCLEOTIDE SEQUENCE</scope>
    <source>
        <strain evidence="2">INE</strain>
    </source>
</reference>
<reference evidence="1" key="2">
    <citation type="submission" date="2020-01" db="EMBL/GenBank/DDBJ databases">
        <authorList>
            <person name="Hornung B."/>
        </authorList>
    </citation>
    <scope>NUCLEOTIDE SEQUENCE</scope>
    <source>
        <strain evidence="1">PacBioINE</strain>
    </source>
</reference>
<dbReference type="SUPFAM" id="SSF81301">
    <property type="entry name" value="Nucleotidyltransferase"/>
    <property type="match status" value="1"/>
</dbReference>
<sequence length="170" mass="19676">MKVVVVEYDPRWPRMFEAEANLIRGVLGEELIALYHIGSTSVPGIMAKPIIDMMPVVRDIEAVDRFNDKMIELGYEPMGEFGISRRRFFRKGGDARTHHVHIFQEGSEDIVRHLAFRDFLRAHEDAAREYGALKRLLAERFPDDIESYMDGKDSFIKELEARALALYKTM</sequence>
<dbReference type="AlphaFoldDB" id="A0A8S0Y3R3"/>